<dbReference type="EMBL" id="KN817531">
    <property type="protein sequence ID" value="KJA25494.1"/>
    <property type="molecule type" value="Genomic_DNA"/>
</dbReference>
<feature type="compositionally biased region" description="Basic residues" evidence="1">
    <location>
        <begin position="139"/>
        <end position="156"/>
    </location>
</feature>
<reference evidence="3" key="1">
    <citation type="submission" date="2014-04" db="EMBL/GenBank/DDBJ databases">
        <title>Evolutionary Origins and Diversification of the Mycorrhizal Mutualists.</title>
        <authorList>
            <consortium name="DOE Joint Genome Institute"/>
            <consortium name="Mycorrhizal Genomics Consortium"/>
            <person name="Kohler A."/>
            <person name="Kuo A."/>
            <person name="Nagy L.G."/>
            <person name="Floudas D."/>
            <person name="Copeland A."/>
            <person name="Barry K.W."/>
            <person name="Cichocki N."/>
            <person name="Veneault-Fourrey C."/>
            <person name="LaButti K."/>
            <person name="Lindquist E.A."/>
            <person name="Lipzen A."/>
            <person name="Lundell T."/>
            <person name="Morin E."/>
            <person name="Murat C."/>
            <person name="Riley R."/>
            <person name="Ohm R."/>
            <person name="Sun H."/>
            <person name="Tunlid A."/>
            <person name="Henrissat B."/>
            <person name="Grigoriev I.V."/>
            <person name="Hibbett D.S."/>
            <person name="Martin F."/>
        </authorList>
    </citation>
    <scope>NUCLEOTIDE SEQUENCE [LARGE SCALE GENOMIC DNA]</scope>
    <source>
        <strain evidence="3">FD-334 SS-4</strain>
    </source>
</reference>
<evidence type="ECO:0000256" key="1">
    <source>
        <dbReference type="SAM" id="MobiDB-lite"/>
    </source>
</evidence>
<accession>A0A0D2P3M2</accession>
<name>A0A0D2P3M2_HYPSF</name>
<dbReference type="Proteomes" id="UP000054270">
    <property type="component" value="Unassembled WGS sequence"/>
</dbReference>
<feature type="region of interest" description="Disordered" evidence="1">
    <location>
        <begin position="128"/>
        <end position="225"/>
    </location>
</feature>
<keyword evidence="3" id="KW-1185">Reference proteome</keyword>
<organism evidence="2 3">
    <name type="scientific">Hypholoma sublateritium (strain FD-334 SS-4)</name>
    <dbReference type="NCBI Taxonomy" id="945553"/>
    <lineage>
        <taxon>Eukaryota</taxon>
        <taxon>Fungi</taxon>
        <taxon>Dikarya</taxon>
        <taxon>Basidiomycota</taxon>
        <taxon>Agaricomycotina</taxon>
        <taxon>Agaricomycetes</taxon>
        <taxon>Agaricomycetidae</taxon>
        <taxon>Agaricales</taxon>
        <taxon>Agaricineae</taxon>
        <taxon>Strophariaceae</taxon>
        <taxon>Hypholoma</taxon>
    </lineage>
</organism>
<protein>
    <submittedName>
        <fullName evidence="2">Uncharacterized protein</fullName>
    </submittedName>
</protein>
<proteinExistence type="predicted"/>
<sequence length="225" mass="24957">MPRASANVRPDLYVERLPFSSVMYFSGSPNPLKSLSYHCNPYSFAADLASRYIFTSRVLPSCRSKAAFLGGIQSHVMSSFITQGQRLRMINIAQDTVPRSESQRHCATPTGPELFKKQHPRAMLDAVRPKHQLQTTTRQSKKCTTRPRIPKPRRRFLSPTPCTNLFTDHRTTQRLAQPLAPPTPRAGAAHPTPSPYSSVKINPPAKQTHASATRADSAPAGNLEI</sequence>
<dbReference type="AlphaFoldDB" id="A0A0D2P3M2"/>
<gene>
    <name evidence="2" type="ORF">HYPSUDRAFT_403284</name>
</gene>
<evidence type="ECO:0000313" key="2">
    <source>
        <dbReference type="EMBL" id="KJA25494.1"/>
    </source>
</evidence>
<evidence type="ECO:0000313" key="3">
    <source>
        <dbReference type="Proteomes" id="UP000054270"/>
    </source>
</evidence>